<evidence type="ECO:0000256" key="2">
    <source>
        <dbReference type="SAM" id="Phobius"/>
    </source>
</evidence>
<reference evidence="3 4" key="1">
    <citation type="submission" date="2020-08" db="EMBL/GenBank/DDBJ databases">
        <title>Genomic Encyclopedia of Type Strains, Phase IV (KMG-IV): sequencing the most valuable type-strain genomes for metagenomic binning, comparative biology and taxonomic classification.</title>
        <authorList>
            <person name="Goeker M."/>
        </authorList>
    </citation>
    <scope>NUCLEOTIDE SEQUENCE [LARGE SCALE GENOMIC DNA]</scope>
    <source>
        <strain evidence="3 4">DSM 26723</strain>
    </source>
</reference>
<dbReference type="GO" id="GO:0015293">
    <property type="term" value="F:symporter activity"/>
    <property type="evidence" value="ECO:0007669"/>
    <property type="project" value="InterPro"/>
</dbReference>
<evidence type="ECO:0000313" key="4">
    <source>
        <dbReference type="Proteomes" id="UP000588068"/>
    </source>
</evidence>
<accession>A0A841HPA6</accession>
<dbReference type="Proteomes" id="UP000588068">
    <property type="component" value="Unassembled WGS sequence"/>
</dbReference>
<feature type="transmembrane region" description="Helical" evidence="2">
    <location>
        <begin position="82"/>
        <end position="99"/>
    </location>
</feature>
<feature type="transmembrane region" description="Helical" evidence="2">
    <location>
        <begin position="252"/>
        <end position="274"/>
    </location>
</feature>
<keyword evidence="2" id="KW-0472">Membrane</keyword>
<gene>
    <name evidence="3" type="ORF">HNQ60_002646</name>
</gene>
<feature type="transmembrane region" description="Helical" evidence="2">
    <location>
        <begin position="286"/>
        <end position="304"/>
    </location>
</feature>
<evidence type="ECO:0000256" key="1">
    <source>
        <dbReference type="ARBA" id="ARBA00009617"/>
    </source>
</evidence>
<feature type="transmembrane region" description="Helical" evidence="2">
    <location>
        <begin position="12"/>
        <end position="37"/>
    </location>
</feature>
<organism evidence="3 4">
    <name type="scientific">Povalibacter uvarum</name>
    <dbReference type="NCBI Taxonomy" id="732238"/>
    <lineage>
        <taxon>Bacteria</taxon>
        <taxon>Pseudomonadati</taxon>
        <taxon>Pseudomonadota</taxon>
        <taxon>Gammaproteobacteria</taxon>
        <taxon>Steroidobacterales</taxon>
        <taxon>Steroidobacteraceae</taxon>
        <taxon>Povalibacter</taxon>
    </lineage>
</organism>
<protein>
    <submittedName>
        <fullName evidence="3">Na+/melibiose symporter-like transporter</fullName>
    </submittedName>
</protein>
<proteinExistence type="inferred from homology"/>
<feature type="transmembrane region" description="Helical" evidence="2">
    <location>
        <begin position="316"/>
        <end position="337"/>
    </location>
</feature>
<feature type="transmembrane region" description="Helical" evidence="2">
    <location>
        <begin position="43"/>
        <end position="61"/>
    </location>
</feature>
<dbReference type="Gene3D" id="1.20.1250.20">
    <property type="entry name" value="MFS general substrate transporter like domains"/>
    <property type="match status" value="2"/>
</dbReference>
<dbReference type="EMBL" id="JACHHZ010000003">
    <property type="protein sequence ID" value="MBB6093765.1"/>
    <property type="molecule type" value="Genomic_DNA"/>
</dbReference>
<evidence type="ECO:0000313" key="3">
    <source>
        <dbReference type="EMBL" id="MBB6093765.1"/>
    </source>
</evidence>
<comment type="caution">
    <text evidence="3">The sequence shown here is derived from an EMBL/GenBank/DDBJ whole genome shotgun (WGS) entry which is preliminary data.</text>
</comment>
<feature type="transmembrane region" description="Helical" evidence="2">
    <location>
        <begin position="195"/>
        <end position="224"/>
    </location>
</feature>
<dbReference type="RefSeq" id="WP_184332457.1">
    <property type="nucleotide sequence ID" value="NZ_JACHHZ010000003.1"/>
</dbReference>
<dbReference type="Pfam" id="PF13347">
    <property type="entry name" value="MFS_2"/>
    <property type="match status" value="1"/>
</dbReference>
<comment type="similarity">
    <text evidence="1">Belongs to the sodium:galactoside symporter (TC 2.A.2) family.</text>
</comment>
<sequence length="511" mass="56580">MNTTRVLTVGDKVFYSIGQLAESMKNLALAVFILFYYNSLLGMNPMLAGLAMLIALIVDSATDPLIGAMSDRWRSRFGRRHFFMYLAIVPFLITFYLLFAPPGSLLPARNAPLADHMPLFAWLTGMGIAARVVLTFFTVPHLALGAELSSDYKVRTVVASWREAVTAIGSLLVYGIAFGWYFAGPRGQLEADAYPSFALTLAIIMSAAMLVSAVGTHHLIPYLYQPAQRARMSAIAILAETLQAFRNLNFRWYFTGAVMVYMVVGIDTALLLYVNTYIWEISGRPLLWVSVALFVGYFLGSPFTPRLHGRFDKKPVLMWGTTWFAVLQMLPVILWLFGWMPPAATAALVMTLSVMRIVQGIGTVQSRSSGNSMLADVADEYELQSGKRQEGVFFGAQLVCYKATSGLGKFVSGILLSLISWPTAQQIAAEGVPHDKLVWLALMYGPFVAVLAVVSVWCYSRYDLDAERHRRIVEELQERRRNSSSVVQATVIPAKAGIHLQQADGLPLSRE</sequence>
<keyword evidence="4" id="KW-1185">Reference proteome</keyword>
<feature type="transmembrane region" description="Helical" evidence="2">
    <location>
        <begin position="119"/>
        <end position="144"/>
    </location>
</feature>
<feature type="transmembrane region" description="Helical" evidence="2">
    <location>
        <begin position="437"/>
        <end position="460"/>
    </location>
</feature>
<dbReference type="PANTHER" id="PTHR11328:SF24">
    <property type="entry name" value="MAJOR FACILITATOR SUPERFAMILY (MFS) PROFILE DOMAIN-CONTAINING PROTEIN"/>
    <property type="match status" value="1"/>
</dbReference>
<dbReference type="InterPro" id="IPR036259">
    <property type="entry name" value="MFS_trans_sf"/>
</dbReference>
<dbReference type="InterPro" id="IPR039672">
    <property type="entry name" value="MFS_2"/>
</dbReference>
<dbReference type="SUPFAM" id="SSF103473">
    <property type="entry name" value="MFS general substrate transporter"/>
    <property type="match status" value="1"/>
</dbReference>
<keyword evidence="2" id="KW-0812">Transmembrane</keyword>
<dbReference type="GO" id="GO:0005886">
    <property type="term" value="C:plasma membrane"/>
    <property type="evidence" value="ECO:0007669"/>
    <property type="project" value="TreeGrafter"/>
</dbReference>
<dbReference type="GO" id="GO:0008643">
    <property type="term" value="P:carbohydrate transport"/>
    <property type="evidence" value="ECO:0007669"/>
    <property type="project" value="InterPro"/>
</dbReference>
<dbReference type="AlphaFoldDB" id="A0A841HPA6"/>
<feature type="transmembrane region" description="Helical" evidence="2">
    <location>
        <begin position="343"/>
        <end position="364"/>
    </location>
</feature>
<name>A0A841HPA6_9GAMM</name>
<dbReference type="PANTHER" id="PTHR11328">
    <property type="entry name" value="MAJOR FACILITATOR SUPERFAMILY DOMAIN-CONTAINING PROTEIN"/>
    <property type="match status" value="1"/>
</dbReference>
<feature type="transmembrane region" description="Helical" evidence="2">
    <location>
        <begin position="407"/>
        <end position="425"/>
    </location>
</feature>
<keyword evidence="2" id="KW-1133">Transmembrane helix</keyword>
<feature type="transmembrane region" description="Helical" evidence="2">
    <location>
        <begin position="164"/>
        <end position="183"/>
    </location>
</feature>